<proteinExistence type="predicted"/>
<dbReference type="GO" id="GO:0016740">
    <property type="term" value="F:transferase activity"/>
    <property type="evidence" value="ECO:0007669"/>
    <property type="project" value="UniProtKB-KW"/>
</dbReference>
<feature type="domain" description="Polysaccharide pyruvyl transferase" evidence="1">
    <location>
        <begin position="13"/>
        <end position="306"/>
    </location>
</feature>
<dbReference type="EMBL" id="FNQK01000002">
    <property type="protein sequence ID" value="SDZ81038.1"/>
    <property type="molecule type" value="Genomic_DNA"/>
</dbReference>
<dbReference type="AlphaFoldDB" id="A0A1H3W428"/>
<dbReference type="RefSeq" id="WP_092131797.1">
    <property type="nucleotide sequence ID" value="NZ_FNQK01000002.1"/>
</dbReference>
<dbReference type="OrthoDB" id="9799278at2"/>
<evidence type="ECO:0000313" key="2">
    <source>
        <dbReference type="EMBL" id="SDZ81038.1"/>
    </source>
</evidence>
<keyword evidence="2" id="KW-0808">Transferase</keyword>
<gene>
    <name evidence="2" type="ORF">SAMN04487990_102179</name>
</gene>
<name>A0A1H3W428_BIZPA</name>
<sequence length="370" mass="42270">MKIALITIHRVNNYGALLQAYATKIALSKYGEVSTIDYNNRHLSQHLDLIRFAPSIHGFKMFAHDILRLRSRTKMLKLFRNFITSKMNLTKPYSAQDLMDGKASGYDVYVSGSDQIWNPIIVSPNTTIDPIFFLSFVEKNVNKIAYASSIGNHNFNDGEKNVVKDLLSSYNHISTRESDGKKKLEEIIPQKEIHHVVDPTLLLSKKEWLNVFNIKEREPKEKYILVYSVPRTELLKNAVKYFSEKLNLKVIVIDSMLIPVTRIGEHIKDAGPKEFIELYTNASFVISDSFHGTCFATLFGKPFASIVSKARSNRVVSLLNLLGLSDRLIHEESDFSDLKLDIDVNKLEKNLTKIRLESLEYLDTSIKNLN</sequence>
<organism evidence="2 3">
    <name type="scientific">Bizionia paragorgiae</name>
    <dbReference type="NCBI Taxonomy" id="283786"/>
    <lineage>
        <taxon>Bacteria</taxon>
        <taxon>Pseudomonadati</taxon>
        <taxon>Bacteroidota</taxon>
        <taxon>Flavobacteriia</taxon>
        <taxon>Flavobacteriales</taxon>
        <taxon>Flavobacteriaceae</taxon>
        <taxon>Bizionia</taxon>
    </lineage>
</organism>
<dbReference type="InterPro" id="IPR007345">
    <property type="entry name" value="Polysacch_pyruvyl_Trfase"/>
</dbReference>
<protein>
    <submittedName>
        <fullName evidence="2">Polysaccharide pyruvyl transferase</fullName>
    </submittedName>
</protein>
<accession>A0A1H3W428</accession>
<dbReference type="STRING" id="283786.SAMN04487990_102179"/>
<evidence type="ECO:0000259" key="1">
    <source>
        <dbReference type="Pfam" id="PF04230"/>
    </source>
</evidence>
<dbReference type="Pfam" id="PF04230">
    <property type="entry name" value="PS_pyruv_trans"/>
    <property type="match status" value="1"/>
</dbReference>
<reference evidence="2 3" key="1">
    <citation type="submission" date="2016-10" db="EMBL/GenBank/DDBJ databases">
        <authorList>
            <person name="de Groot N.N."/>
        </authorList>
    </citation>
    <scope>NUCLEOTIDE SEQUENCE [LARGE SCALE GENOMIC DNA]</scope>
    <source>
        <strain evidence="2 3">DSM 23842</strain>
    </source>
</reference>
<dbReference type="Proteomes" id="UP000198846">
    <property type="component" value="Unassembled WGS sequence"/>
</dbReference>
<evidence type="ECO:0000313" key="3">
    <source>
        <dbReference type="Proteomes" id="UP000198846"/>
    </source>
</evidence>
<keyword evidence="3" id="KW-1185">Reference proteome</keyword>